<dbReference type="AlphaFoldDB" id="A0A8T0WMG5"/>
<gene>
    <name evidence="1" type="ORF">PVAP13_1NG113300</name>
</gene>
<keyword evidence="2" id="KW-1185">Reference proteome</keyword>
<dbReference type="Proteomes" id="UP000823388">
    <property type="component" value="Chromosome 1N"/>
</dbReference>
<dbReference type="EMBL" id="CM029038">
    <property type="protein sequence ID" value="KAG2649220.1"/>
    <property type="molecule type" value="Genomic_DNA"/>
</dbReference>
<sequence>MANNTRTVSSLDEVNVVLQEMGINTIAGADQVEFRLHEQTSLQNAMNLKAKVRPGRRGFKLLNPELLECKFKAMLKVQESFETMLETCMAECDLQMLPLEVQIAHLNQLLLSTDAQIAHVGPPREERNRGVQQNIYPNPPFPEDPSFGLAHGNLRVPYQPAFATNEEMDAAIYRDKRAQRAFWRTNLRLLEIKKSVLEKKKIELERSLRAEFRQVIQEQSDLGVGYANFTI</sequence>
<reference evidence="1" key="1">
    <citation type="submission" date="2020-05" db="EMBL/GenBank/DDBJ databases">
        <title>WGS assembly of Panicum virgatum.</title>
        <authorList>
            <person name="Lovell J.T."/>
            <person name="Jenkins J."/>
            <person name="Shu S."/>
            <person name="Juenger T.E."/>
            <person name="Schmutz J."/>
        </authorList>
    </citation>
    <scope>NUCLEOTIDE SEQUENCE</scope>
    <source>
        <strain evidence="1">AP13</strain>
    </source>
</reference>
<name>A0A8T0WMG5_PANVG</name>
<organism evidence="1 2">
    <name type="scientific">Panicum virgatum</name>
    <name type="common">Blackwell switchgrass</name>
    <dbReference type="NCBI Taxonomy" id="38727"/>
    <lineage>
        <taxon>Eukaryota</taxon>
        <taxon>Viridiplantae</taxon>
        <taxon>Streptophyta</taxon>
        <taxon>Embryophyta</taxon>
        <taxon>Tracheophyta</taxon>
        <taxon>Spermatophyta</taxon>
        <taxon>Magnoliopsida</taxon>
        <taxon>Liliopsida</taxon>
        <taxon>Poales</taxon>
        <taxon>Poaceae</taxon>
        <taxon>PACMAD clade</taxon>
        <taxon>Panicoideae</taxon>
        <taxon>Panicodae</taxon>
        <taxon>Paniceae</taxon>
        <taxon>Panicinae</taxon>
        <taxon>Panicum</taxon>
        <taxon>Panicum sect. Hiantes</taxon>
    </lineage>
</organism>
<accession>A0A8T0WMG5</accession>
<evidence type="ECO:0000313" key="1">
    <source>
        <dbReference type="EMBL" id="KAG2649220.1"/>
    </source>
</evidence>
<comment type="caution">
    <text evidence="1">The sequence shown here is derived from an EMBL/GenBank/DDBJ whole genome shotgun (WGS) entry which is preliminary data.</text>
</comment>
<proteinExistence type="predicted"/>
<dbReference type="OrthoDB" id="675750at2759"/>
<evidence type="ECO:0000313" key="2">
    <source>
        <dbReference type="Proteomes" id="UP000823388"/>
    </source>
</evidence>
<protein>
    <submittedName>
        <fullName evidence="1">Uncharacterized protein</fullName>
    </submittedName>
</protein>